<evidence type="ECO:0000259" key="2">
    <source>
        <dbReference type="Pfam" id="PF01551"/>
    </source>
</evidence>
<comment type="caution">
    <text evidence="3">The sequence shown here is derived from an EMBL/GenBank/DDBJ whole genome shotgun (WGS) entry which is preliminary data.</text>
</comment>
<dbReference type="Proteomes" id="UP000305760">
    <property type="component" value="Unassembled WGS sequence"/>
</dbReference>
<dbReference type="InterPro" id="IPR016047">
    <property type="entry name" value="M23ase_b-sheet_dom"/>
</dbReference>
<dbReference type="PANTHER" id="PTHR21666">
    <property type="entry name" value="PEPTIDASE-RELATED"/>
    <property type="match status" value="1"/>
</dbReference>
<keyword evidence="1" id="KW-0732">Signal</keyword>
<keyword evidence="4" id="KW-1185">Reference proteome</keyword>
<dbReference type="InterPro" id="IPR011055">
    <property type="entry name" value="Dup_hybrid_motif"/>
</dbReference>
<name>A0A5C4RQB5_9GAMM</name>
<proteinExistence type="predicted"/>
<dbReference type="RefSeq" id="WP_139449350.1">
    <property type="nucleotide sequence ID" value="NZ_SMDR01000003.1"/>
</dbReference>
<accession>A0A5C4RQB5</accession>
<dbReference type="PANTHER" id="PTHR21666:SF270">
    <property type="entry name" value="MUREIN HYDROLASE ACTIVATOR ENVC"/>
    <property type="match status" value="1"/>
</dbReference>
<organism evidence="3 4">
    <name type="scientific">Arenimonas terrae</name>
    <dbReference type="NCBI Taxonomy" id="2546226"/>
    <lineage>
        <taxon>Bacteria</taxon>
        <taxon>Pseudomonadati</taxon>
        <taxon>Pseudomonadota</taxon>
        <taxon>Gammaproteobacteria</taxon>
        <taxon>Lysobacterales</taxon>
        <taxon>Lysobacteraceae</taxon>
        <taxon>Arenimonas</taxon>
    </lineage>
</organism>
<evidence type="ECO:0000313" key="4">
    <source>
        <dbReference type="Proteomes" id="UP000305760"/>
    </source>
</evidence>
<gene>
    <name evidence="3" type="ORF">E1B00_12695</name>
</gene>
<reference evidence="3 4" key="1">
    <citation type="submission" date="2019-03" db="EMBL/GenBank/DDBJ databases">
        <title>Arenimonas daejeonensis sp. nov., isolated from compost.</title>
        <authorList>
            <person name="Jeon C.O."/>
        </authorList>
    </citation>
    <scope>NUCLEOTIDE SEQUENCE [LARGE SCALE GENOMIC DNA]</scope>
    <source>
        <strain evidence="3 4">R29</strain>
    </source>
</reference>
<feature type="chain" id="PRO_5022929321" description="M23ase beta-sheet core domain-containing protein" evidence="1">
    <location>
        <begin position="24"/>
        <end position="527"/>
    </location>
</feature>
<sequence>MRLNCHRFALGFAALLSAGTVQATPPDGGKVFTGDLAADRTSDALDRRLVDEVSRNLATLKQRGITPAGSIQSVGGPRPPGTPQAVSGMVWPLGPVNGGGTQWHGISNFVDLNPAFPNQVQDYTCGTRTYDTANGYNHRGIDYFIWPFAWTLMDSGAVDVLAVAPGTLVAKGDGNDDRSCSFNAPDTPNYAVVMHADGSVARYLHMKTGSVTSLPIGSPVPAGTPLGKVGSSGVSTGPHLHLELRASNTAGAAVIEPHTGACNVSTTMSFAQTRPYREPRINRLSTHSAAPQVPSCPSTTESPNFKNDFVPGDPIVFTAAYRDQGSGQATSYRVLRPDGSVFSNWNHAQNSGSTYNGSYWYWSNTLPANAPTGLWTFEATFEGLTTRHSFQVADGTPAAAAAFPVELSGSWYNTSTSGQGFNLDMVGENRFLLYFYGYDNLGKQLWLYGDFNPGAAAFAYDVPVELDMYVLEGGGFQVFTPPANRVWGTARLIFETCRRATIELTGESGTQILQLDKLNTTRGLSCP</sequence>
<dbReference type="EMBL" id="SMDR01000003">
    <property type="protein sequence ID" value="TNJ33155.1"/>
    <property type="molecule type" value="Genomic_DNA"/>
</dbReference>
<evidence type="ECO:0000313" key="3">
    <source>
        <dbReference type="EMBL" id="TNJ33155.1"/>
    </source>
</evidence>
<dbReference type="Pfam" id="PF01551">
    <property type="entry name" value="Peptidase_M23"/>
    <property type="match status" value="1"/>
</dbReference>
<feature type="domain" description="M23ase beta-sheet core" evidence="2">
    <location>
        <begin position="159"/>
        <end position="248"/>
    </location>
</feature>
<protein>
    <recommendedName>
        <fullName evidence="2">M23ase beta-sheet core domain-containing protein</fullName>
    </recommendedName>
</protein>
<dbReference type="OrthoDB" id="5489603at2"/>
<dbReference type="AlphaFoldDB" id="A0A5C4RQB5"/>
<dbReference type="InterPro" id="IPR050570">
    <property type="entry name" value="Cell_wall_metabolism_enzyme"/>
</dbReference>
<dbReference type="GO" id="GO:0004222">
    <property type="term" value="F:metalloendopeptidase activity"/>
    <property type="evidence" value="ECO:0007669"/>
    <property type="project" value="TreeGrafter"/>
</dbReference>
<evidence type="ECO:0000256" key="1">
    <source>
        <dbReference type="SAM" id="SignalP"/>
    </source>
</evidence>
<dbReference type="Gene3D" id="2.70.70.10">
    <property type="entry name" value="Glucose Permease (Domain IIA)"/>
    <property type="match status" value="1"/>
</dbReference>
<dbReference type="CDD" id="cd12797">
    <property type="entry name" value="M23_peptidase"/>
    <property type="match status" value="1"/>
</dbReference>
<dbReference type="SUPFAM" id="SSF51261">
    <property type="entry name" value="Duplicated hybrid motif"/>
    <property type="match status" value="1"/>
</dbReference>
<feature type="signal peptide" evidence="1">
    <location>
        <begin position="1"/>
        <end position="23"/>
    </location>
</feature>